<keyword evidence="2" id="KW-1185">Reference proteome</keyword>
<name>A0A4Z2GHX2_9TELE</name>
<protein>
    <submittedName>
        <fullName evidence="1">Uncharacterized protein</fullName>
    </submittedName>
</protein>
<organism evidence="1 2">
    <name type="scientific">Liparis tanakae</name>
    <name type="common">Tanaka's snailfish</name>
    <dbReference type="NCBI Taxonomy" id="230148"/>
    <lineage>
        <taxon>Eukaryota</taxon>
        <taxon>Metazoa</taxon>
        <taxon>Chordata</taxon>
        <taxon>Craniata</taxon>
        <taxon>Vertebrata</taxon>
        <taxon>Euteleostomi</taxon>
        <taxon>Actinopterygii</taxon>
        <taxon>Neopterygii</taxon>
        <taxon>Teleostei</taxon>
        <taxon>Neoteleostei</taxon>
        <taxon>Acanthomorphata</taxon>
        <taxon>Eupercaria</taxon>
        <taxon>Perciformes</taxon>
        <taxon>Cottioidei</taxon>
        <taxon>Cottales</taxon>
        <taxon>Liparidae</taxon>
        <taxon>Liparis</taxon>
    </lineage>
</organism>
<proteinExistence type="predicted"/>
<sequence>MLPYWIHWYPLLREYELNRNTIIQRFLYKCVVDAAPLSPFGMLLLSVRSAAPGASKCGPVSLASLETRLTRSFCLSVGEREDTGSRTSHFSVTGWRSTPVKGSLIFTFTSNLPPVAFRPSITYETHR</sequence>
<gene>
    <name evidence="1" type="ORF">EYF80_036834</name>
</gene>
<accession>A0A4Z2GHX2</accession>
<dbReference type="Proteomes" id="UP000314294">
    <property type="component" value="Unassembled WGS sequence"/>
</dbReference>
<comment type="caution">
    <text evidence="1">The sequence shown here is derived from an EMBL/GenBank/DDBJ whole genome shotgun (WGS) entry which is preliminary data.</text>
</comment>
<reference evidence="1 2" key="1">
    <citation type="submission" date="2019-03" db="EMBL/GenBank/DDBJ databases">
        <title>First draft genome of Liparis tanakae, snailfish: a comprehensive survey of snailfish specific genes.</title>
        <authorList>
            <person name="Kim W."/>
            <person name="Song I."/>
            <person name="Jeong J.-H."/>
            <person name="Kim D."/>
            <person name="Kim S."/>
            <person name="Ryu S."/>
            <person name="Song J.Y."/>
            <person name="Lee S.K."/>
        </authorList>
    </citation>
    <scope>NUCLEOTIDE SEQUENCE [LARGE SCALE GENOMIC DNA]</scope>
    <source>
        <tissue evidence="1">Muscle</tissue>
    </source>
</reference>
<evidence type="ECO:0000313" key="1">
    <source>
        <dbReference type="EMBL" id="TNN52969.1"/>
    </source>
</evidence>
<dbReference type="EMBL" id="SRLO01000531">
    <property type="protein sequence ID" value="TNN52969.1"/>
    <property type="molecule type" value="Genomic_DNA"/>
</dbReference>
<evidence type="ECO:0000313" key="2">
    <source>
        <dbReference type="Proteomes" id="UP000314294"/>
    </source>
</evidence>
<dbReference type="AlphaFoldDB" id="A0A4Z2GHX2"/>